<dbReference type="InterPro" id="IPR050061">
    <property type="entry name" value="MurCDEF_pg_biosynth"/>
</dbReference>
<evidence type="ECO:0000256" key="7">
    <source>
        <dbReference type="ARBA" id="ARBA00022490"/>
    </source>
</evidence>
<dbReference type="InterPro" id="IPR036615">
    <property type="entry name" value="Mur_ligase_C_dom_sf"/>
</dbReference>
<keyword evidence="14 23" id="KW-0133">Cell shape</keyword>
<evidence type="ECO:0000256" key="23">
    <source>
        <dbReference type="HAMAP-Rule" id="MF_00047"/>
    </source>
</evidence>
<keyword evidence="11 22" id="KW-0547">Nucleotide-binding</keyword>
<evidence type="ECO:0000313" key="26">
    <source>
        <dbReference type="Proteomes" id="UP000031307"/>
    </source>
</evidence>
<dbReference type="InterPro" id="IPR011761">
    <property type="entry name" value="ATP-grasp"/>
</dbReference>
<evidence type="ECO:0000256" key="20">
    <source>
        <dbReference type="ARBA" id="ARBA00047833"/>
    </source>
</evidence>
<dbReference type="UniPathway" id="UPA00219"/>
<dbReference type="InterPro" id="IPR000713">
    <property type="entry name" value="Mur_ligase_N"/>
</dbReference>
<dbReference type="InterPro" id="IPR011095">
    <property type="entry name" value="Dala_Dala_lig_C"/>
</dbReference>
<dbReference type="NCBIfam" id="NF002528">
    <property type="entry name" value="PRK01966.1-4"/>
    <property type="match status" value="1"/>
</dbReference>
<evidence type="ECO:0000256" key="5">
    <source>
        <dbReference type="ARBA" id="ARBA00004752"/>
    </source>
</evidence>
<comment type="similarity">
    <text evidence="22">Belongs to the MurCDEF family.</text>
</comment>
<dbReference type="GO" id="GO:0005524">
    <property type="term" value="F:ATP binding"/>
    <property type="evidence" value="ECO:0007669"/>
    <property type="project" value="UniProtKB-UniRule"/>
</dbReference>
<evidence type="ECO:0000256" key="19">
    <source>
        <dbReference type="ARBA" id="ARBA00047614"/>
    </source>
</evidence>
<evidence type="ECO:0000256" key="13">
    <source>
        <dbReference type="ARBA" id="ARBA00022842"/>
    </source>
</evidence>
<dbReference type="InterPro" id="IPR000291">
    <property type="entry name" value="D-Ala_lig_Van_CS"/>
</dbReference>
<evidence type="ECO:0000256" key="10">
    <source>
        <dbReference type="ARBA" id="ARBA00022723"/>
    </source>
</evidence>
<dbReference type="GO" id="GO:0008716">
    <property type="term" value="F:D-alanine-D-alanine ligase activity"/>
    <property type="evidence" value="ECO:0007669"/>
    <property type="project" value="UniProtKB-UniRule"/>
</dbReference>
<evidence type="ECO:0000256" key="17">
    <source>
        <dbReference type="ARBA" id="ARBA00023306"/>
    </source>
</evidence>
<evidence type="ECO:0000256" key="14">
    <source>
        <dbReference type="ARBA" id="ARBA00022960"/>
    </source>
</evidence>
<evidence type="ECO:0000256" key="18">
    <source>
        <dbReference type="ARBA" id="ARBA00023316"/>
    </source>
</evidence>
<dbReference type="Gene3D" id="3.30.1490.20">
    <property type="entry name" value="ATP-grasp fold, A domain"/>
    <property type="match status" value="1"/>
</dbReference>
<dbReference type="EC" id="6.3.2.8" evidence="22"/>
<dbReference type="Pfam" id="PF02875">
    <property type="entry name" value="Mur_ligase_C"/>
    <property type="match status" value="1"/>
</dbReference>
<dbReference type="InterPro" id="IPR005905">
    <property type="entry name" value="D_ala_D_ala"/>
</dbReference>
<feature type="domain" description="ATP-grasp" evidence="24">
    <location>
        <begin position="570"/>
        <end position="776"/>
    </location>
</feature>
<gene>
    <name evidence="23 25" type="primary">ddl</name>
    <name evidence="22 25" type="synonym">murC</name>
    <name evidence="25" type="ORF">DB43_FG00020</name>
</gene>
<dbReference type="SUPFAM" id="SSF52440">
    <property type="entry name" value="PreATP-grasp domain"/>
    <property type="match status" value="1"/>
</dbReference>
<evidence type="ECO:0000256" key="9">
    <source>
        <dbReference type="ARBA" id="ARBA00022618"/>
    </source>
</evidence>
<dbReference type="SUPFAM" id="SSF53623">
    <property type="entry name" value="MurD-like peptide ligases, catalytic domain"/>
    <property type="match status" value="1"/>
</dbReference>
<organism evidence="25 26">
    <name type="scientific">Parachlamydia acanthamoebae</name>
    <dbReference type="NCBI Taxonomy" id="83552"/>
    <lineage>
        <taxon>Bacteria</taxon>
        <taxon>Pseudomonadati</taxon>
        <taxon>Chlamydiota</taxon>
        <taxon>Chlamydiia</taxon>
        <taxon>Parachlamydiales</taxon>
        <taxon>Parachlamydiaceae</taxon>
        <taxon>Parachlamydia</taxon>
    </lineage>
</organism>
<feature type="binding site" evidence="22">
    <location>
        <begin position="110"/>
        <end position="116"/>
    </location>
    <ligand>
        <name>ATP</name>
        <dbReference type="ChEBI" id="CHEBI:30616"/>
    </ligand>
</feature>
<evidence type="ECO:0000256" key="15">
    <source>
        <dbReference type="ARBA" id="ARBA00022984"/>
    </source>
</evidence>
<comment type="function">
    <text evidence="3 23">Cell wall formation.</text>
</comment>
<dbReference type="PANTHER" id="PTHR43445">
    <property type="entry name" value="UDP-N-ACETYLMURAMATE--L-ALANINE LIGASE-RELATED"/>
    <property type="match status" value="1"/>
</dbReference>
<comment type="catalytic activity">
    <reaction evidence="19 23">
        <text>2 D-alanine + ATP = D-alanyl-D-alanine + ADP + phosphate + H(+)</text>
        <dbReference type="Rhea" id="RHEA:11224"/>
        <dbReference type="ChEBI" id="CHEBI:15378"/>
        <dbReference type="ChEBI" id="CHEBI:30616"/>
        <dbReference type="ChEBI" id="CHEBI:43474"/>
        <dbReference type="ChEBI" id="CHEBI:57416"/>
        <dbReference type="ChEBI" id="CHEBI:57822"/>
        <dbReference type="ChEBI" id="CHEBI:456216"/>
        <dbReference type="EC" id="6.3.2.4"/>
    </reaction>
</comment>
<comment type="pathway">
    <text evidence="21">Glycan biosynthesis.</text>
</comment>
<evidence type="ECO:0000256" key="2">
    <source>
        <dbReference type="ARBA" id="ARBA00001946"/>
    </source>
</evidence>
<proteinExistence type="inferred from homology"/>
<dbReference type="HAMAP" id="MF_00046">
    <property type="entry name" value="MurC"/>
    <property type="match status" value="1"/>
</dbReference>
<reference evidence="25 26" key="1">
    <citation type="journal article" date="2014" name="Mol. Biol. Evol.">
        <title>Massive expansion of Ubiquitination-related gene families within the Chlamydiae.</title>
        <authorList>
            <person name="Domman D."/>
            <person name="Collingro A."/>
            <person name="Lagkouvardos I."/>
            <person name="Gehre L."/>
            <person name="Weinmaier T."/>
            <person name="Rattei T."/>
            <person name="Subtil A."/>
            <person name="Horn M."/>
        </authorList>
    </citation>
    <scope>NUCLEOTIDE SEQUENCE [LARGE SCALE GENOMIC DNA]</scope>
    <source>
        <strain evidence="25 26">OEW1</strain>
    </source>
</reference>
<dbReference type="HAMAP" id="MF_00047">
    <property type="entry name" value="Dala_Dala_lig"/>
    <property type="match status" value="1"/>
</dbReference>
<sequence>MRMTTYHFIGIGGIGMSGLAKILISQNIPVTGSDLAESSTTRALKEAGATLFIGHSASYIKPGTTIVYTSDIKESNPEFIAAQQLKCPMLHRSDLLALLMQNRKTLAVTGTHGKTTTSSLLSWVLHHAGQDPSFAVGGVIAQLNANAQHGKGDYFVAEADESDGSFLRYTPYGGIITNIDLDHMNYYQTEEALVGAFHQFAKKVESADHLFWCGDDSRLQKLNIEGVSYGFNSDCQLHILQFTQKGWKTSFDITFRGLQYRQIEIAQIGSYNVLNSAAVFGLALQMGIEEHAIRKALSTFPGVGRRCTMRGQKQEILFIDDYAHHPNEIAVTLRAIRDAIGEKRLIVLFQPHRYSRTKDCLGTYRGIFESADMVYVTDIYSAGEQEIPGVTTQKVFDELSQDRSPDFYYSPRKEIVEKVYQTLFPHDVVVTLGAGDIHAAIPELLQKIDLQPPKLHIGILYGGKSTEHEVSLTSSQYICRSLDRDLYETHEFLITKEGKWVLKNEGDSEEFLISSQVLQQLQKCDLFFPILHGTFGEDGTIQGFLEILGKPYVGCDHQSSAICMDKAIAKRLMQHAGIQTSSFIAFSETDWKNRAKDLLHEIREKLIFPIFVKPVHLGSSIGVQRVTNETELDAAIRNAFAFDPVILVENEIAGREIEFAVLGNDQITVLPPGEVFSAGKIHDYRGKYSRDNATPSTPQADLPEKWMEEGKAIALKAYQAATCKGMARIDFFLDQSGSFWFNEINPIPGFTPFSLYPQMCEANGFSNEELIDRLLILGLQRSRQKEKKAY</sequence>
<comment type="caution">
    <text evidence="25">The sequence shown here is derived from an EMBL/GenBank/DDBJ whole genome shotgun (WGS) entry which is preliminary data.</text>
</comment>
<dbReference type="GO" id="GO:0008360">
    <property type="term" value="P:regulation of cell shape"/>
    <property type="evidence" value="ECO:0007669"/>
    <property type="project" value="UniProtKB-KW"/>
</dbReference>
<comment type="cofactor">
    <cofactor evidence="1">
        <name>Mn(2+)</name>
        <dbReference type="ChEBI" id="CHEBI:29035"/>
    </cofactor>
</comment>
<keyword evidence="9 22" id="KW-0132">Cell division</keyword>
<dbReference type="Gene3D" id="3.40.1190.10">
    <property type="entry name" value="Mur-like, catalytic domain"/>
    <property type="match status" value="1"/>
</dbReference>
<comment type="catalytic activity">
    <reaction evidence="20 22">
        <text>UDP-N-acetyl-alpha-D-muramate + L-alanine + ATP = UDP-N-acetyl-alpha-D-muramoyl-L-alanine + ADP + phosphate + H(+)</text>
        <dbReference type="Rhea" id="RHEA:23372"/>
        <dbReference type="ChEBI" id="CHEBI:15378"/>
        <dbReference type="ChEBI" id="CHEBI:30616"/>
        <dbReference type="ChEBI" id="CHEBI:43474"/>
        <dbReference type="ChEBI" id="CHEBI:57972"/>
        <dbReference type="ChEBI" id="CHEBI:70757"/>
        <dbReference type="ChEBI" id="CHEBI:83898"/>
        <dbReference type="ChEBI" id="CHEBI:456216"/>
        <dbReference type="EC" id="6.3.2.8"/>
    </reaction>
</comment>
<evidence type="ECO:0000256" key="22">
    <source>
        <dbReference type="HAMAP-Rule" id="MF_00046"/>
    </source>
</evidence>
<comment type="pathway">
    <text evidence="5 23">Cell wall biogenesis; peptidoglycan biosynthesis.</text>
</comment>
<evidence type="ECO:0000313" key="25">
    <source>
        <dbReference type="EMBL" id="KIA77943.1"/>
    </source>
</evidence>
<evidence type="ECO:0000256" key="1">
    <source>
        <dbReference type="ARBA" id="ARBA00001936"/>
    </source>
</evidence>
<evidence type="ECO:0000256" key="4">
    <source>
        <dbReference type="ARBA" id="ARBA00004496"/>
    </source>
</evidence>
<name>A0A0C1ECY0_9BACT</name>
<comment type="subcellular location">
    <subcellularLocation>
        <location evidence="4 23">Cytoplasm</location>
    </subcellularLocation>
</comment>
<dbReference type="NCBIfam" id="TIGR01205">
    <property type="entry name" value="D_ala_D_alaTIGR"/>
    <property type="match status" value="1"/>
</dbReference>
<dbReference type="Gene3D" id="3.30.470.20">
    <property type="entry name" value="ATP-grasp fold, B domain"/>
    <property type="match status" value="1"/>
</dbReference>
<keyword evidence="13" id="KW-0460">Magnesium</keyword>
<dbReference type="Pfam" id="PF01225">
    <property type="entry name" value="Mur_ligase"/>
    <property type="match status" value="1"/>
</dbReference>
<dbReference type="Gene3D" id="3.40.50.720">
    <property type="entry name" value="NAD(P)-binding Rossmann-like Domain"/>
    <property type="match status" value="1"/>
</dbReference>
<dbReference type="GO" id="GO:0005737">
    <property type="term" value="C:cytoplasm"/>
    <property type="evidence" value="ECO:0007669"/>
    <property type="project" value="UniProtKB-SubCell"/>
</dbReference>
<dbReference type="InterPro" id="IPR005758">
    <property type="entry name" value="UDP-N-AcMur_Ala_ligase_MurC"/>
</dbReference>
<dbReference type="EMBL" id="JSAM01000051">
    <property type="protein sequence ID" value="KIA77943.1"/>
    <property type="molecule type" value="Genomic_DNA"/>
</dbReference>
<keyword evidence="15 23" id="KW-0573">Peptidoglycan synthesis</keyword>
<dbReference type="GO" id="GO:0046872">
    <property type="term" value="F:metal ion binding"/>
    <property type="evidence" value="ECO:0007669"/>
    <property type="project" value="UniProtKB-KW"/>
</dbReference>
<dbReference type="PROSITE" id="PS00843">
    <property type="entry name" value="DALA_DALA_LIGASE_1"/>
    <property type="match status" value="1"/>
</dbReference>
<evidence type="ECO:0000256" key="8">
    <source>
        <dbReference type="ARBA" id="ARBA00022598"/>
    </source>
</evidence>
<evidence type="ECO:0000256" key="6">
    <source>
        <dbReference type="ARBA" id="ARBA00010871"/>
    </source>
</evidence>
<keyword evidence="18 23" id="KW-0961">Cell wall biogenesis/degradation</keyword>
<dbReference type="InterPro" id="IPR013221">
    <property type="entry name" value="Mur_ligase_cen"/>
</dbReference>
<dbReference type="InterPro" id="IPR036565">
    <property type="entry name" value="Mur-like_cat_sf"/>
</dbReference>
<dbReference type="NCBIfam" id="NF002378">
    <property type="entry name" value="PRK01372.1"/>
    <property type="match status" value="1"/>
</dbReference>
<dbReference type="Pfam" id="PF01820">
    <property type="entry name" value="Dala_Dala_lig_N"/>
    <property type="match status" value="1"/>
</dbReference>
<evidence type="ECO:0000256" key="11">
    <source>
        <dbReference type="ARBA" id="ARBA00022741"/>
    </source>
</evidence>
<evidence type="ECO:0000256" key="12">
    <source>
        <dbReference type="ARBA" id="ARBA00022840"/>
    </source>
</evidence>
<dbReference type="Gene3D" id="3.40.50.20">
    <property type="match status" value="1"/>
</dbReference>
<dbReference type="PROSITE" id="PS00844">
    <property type="entry name" value="DALA_DALA_LIGASE_2"/>
    <property type="match status" value="1"/>
</dbReference>
<dbReference type="GO" id="GO:0008763">
    <property type="term" value="F:UDP-N-acetylmuramate-L-alanine ligase activity"/>
    <property type="evidence" value="ECO:0007669"/>
    <property type="project" value="UniProtKB-UniRule"/>
</dbReference>
<keyword evidence="16" id="KW-0464">Manganese</keyword>
<dbReference type="PROSITE" id="PS50975">
    <property type="entry name" value="ATP_GRASP"/>
    <property type="match status" value="1"/>
</dbReference>
<dbReference type="SUPFAM" id="SSF53244">
    <property type="entry name" value="MurD-like peptide ligases, peptide-binding domain"/>
    <property type="match status" value="1"/>
</dbReference>
<dbReference type="InterPro" id="IPR011127">
    <property type="entry name" value="Dala_Dala_lig_N"/>
</dbReference>
<dbReference type="FunFam" id="3.30.1490.20:FF:000007">
    <property type="entry name" value="D-alanine--D-alanine ligase"/>
    <property type="match status" value="1"/>
</dbReference>
<evidence type="ECO:0000256" key="16">
    <source>
        <dbReference type="ARBA" id="ARBA00023211"/>
    </source>
</evidence>
<evidence type="ECO:0000256" key="21">
    <source>
        <dbReference type="ARBA" id="ARBA00060592"/>
    </source>
</evidence>
<dbReference type="GO" id="GO:0071555">
    <property type="term" value="P:cell wall organization"/>
    <property type="evidence" value="ECO:0007669"/>
    <property type="project" value="UniProtKB-KW"/>
</dbReference>
<dbReference type="PATRIC" id="fig|83552.4.peg.832"/>
<keyword evidence="17 22" id="KW-0131">Cell cycle</keyword>
<dbReference type="GO" id="GO:0051301">
    <property type="term" value="P:cell division"/>
    <property type="evidence" value="ECO:0007669"/>
    <property type="project" value="UniProtKB-KW"/>
</dbReference>
<dbReference type="SUPFAM" id="SSF51984">
    <property type="entry name" value="MurCD N-terminal domain"/>
    <property type="match status" value="1"/>
</dbReference>
<dbReference type="InterPro" id="IPR016185">
    <property type="entry name" value="PreATP-grasp_dom_sf"/>
</dbReference>
<dbReference type="AlphaFoldDB" id="A0A0C1ECY0"/>
<keyword evidence="8 23" id="KW-0436">Ligase</keyword>
<dbReference type="PANTHER" id="PTHR43445:SF3">
    <property type="entry name" value="UDP-N-ACETYLMURAMATE--L-ALANINE LIGASE"/>
    <property type="match status" value="1"/>
</dbReference>
<dbReference type="InterPro" id="IPR004101">
    <property type="entry name" value="Mur_ligase_C"/>
</dbReference>
<dbReference type="GO" id="GO:0009252">
    <property type="term" value="P:peptidoglycan biosynthetic process"/>
    <property type="evidence" value="ECO:0007669"/>
    <property type="project" value="UniProtKB-UniRule"/>
</dbReference>
<dbReference type="SUPFAM" id="SSF56059">
    <property type="entry name" value="Glutathione synthetase ATP-binding domain-like"/>
    <property type="match status" value="1"/>
</dbReference>
<evidence type="ECO:0000259" key="24">
    <source>
        <dbReference type="PROSITE" id="PS50975"/>
    </source>
</evidence>
<keyword evidence="10" id="KW-0479">Metal-binding</keyword>
<dbReference type="Gene3D" id="3.90.190.20">
    <property type="entry name" value="Mur ligase, C-terminal domain"/>
    <property type="match status" value="1"/>
</dbReference>
<dbReference type="NCBIfam" id="TIGR01082">
    <property type="entry name" value="murC"/>
    <property type="match status" value="1"/>
</dbReference>
<keyword evidence="7 23" id="KW-0963">Cytoplasm</keyword>
<comment type="similarity">
    <text evidence="6 23">Belongs to the D-alanine--D-alanine ligase family.</text>
</comment>
<dbReference type="Pfam" id="PF08245">
    <property type="entry name" value="Mur_ligase_M"/>
    <property type="match status" value="1"/>
</dbReference>
<dbReference type="EC" id="6.3.2.4" evidence="23"/>
<accession>A0A0C1ECY0</accession>
<protein>
    <recommendedName>
        <fullName evidence="22 23">Multifunctional fusion protein</fullName>
    </recommendedName>
    <domain>
        <recommendedName>
            <fullName evidence="23">D-alanine--D-alanine ligase</fullName>
            <ecNumber evidence="23">6.3.2.4</ecNumber>
        </recommendedName>
        <alternativeName>
            <fullName evidence="23">D-Ala-D-Ala ligase</fullName>
        </alternativeName>
        <alternativeName>
            <fullName evidence="23">D-alanylalanine synthetase</fullName>
        </alternativeName>
    </domain>
    <domain>
        <recommendedName>
            <fullName evidence="22">UDP-N-acetylmuramate--L-alanine ligase</fullName>
            <ecNumber evidence="22">6.3.2.8</ecNumber>
        </recommendedName>
        <alternativeName>
            <fullName evidence="22">UDP-N-acetylmuramoyl-L-alanine synthetase</fullName>
        </alternativeName>
    </domain>
</protein>
<evidence type="ECO:0000256" key="3">
    <source>
        <dbReference type="ARBA" id="ARBA00003921"/>
    </source>
</evidence>
<dbReference type="Proteomes" id="UP000031307">
    <property type="component" value="Unassembled WGS sequence"/>
</dbReference>
<dbReference type="InterPro" id="IPR013815">
    <property type="entry name" value="ATP_grasp_subdomain_1"/>
</dbReference>
<dbReference type="Pfam" id="PF07478">
    <property type="entry name" value="Dala_Dala_lig_C"/>
    <property type="match status" value="1"/>
</dbReference>
<keyword evidence="12 22" id="KW-0067">ATP-binding</keyword>
<comment type="cofactor">
    <cofactor evidence="2">
        <name>Mg(2+)</name>
        <dbReference type="ChEBI" id="CHEBI:18420"/>
    </cofactor>
</comment>